<accession>A0AAW0JXT8</accession>
<dbReference type="NCBIfam" id="TIGR00756">
    <property type="entry name" value="PPR"/>
    <property type="match status" value="1"/>
</dbReference>
<comment type="caution">
    <text evidence="2">The sequence shown here is derived from an EMBL/GenBank/DDBJ whole genome shotgun (WGS) entry which is preliminary data.</text>
</comment>
<dbReference type="Gene3D" id="1.25.40.10">
    <property type="entry name" value="Tetratricopeptide repeat domain"/>
    <property type="match status" value="1"/>
</dbReference>
<reference evidence="2 3" key="1">
    <citation type="journal article" date="2018" name="Sci. Data">
        <title>The draft genome sequence of cork oak.</title>
        <authorList>
            <person name="Ramos A.M."/>
            <person name="Usie A."/>
            <person name="Barbosa P."/>
            <person name="Barros P.M."/>
            <person name="Capote T."/>
            <person name="Chaves I."/>
            <person name="Simoes F."/>
            <person name="Abreu I."/>
            <person name="Carrasquinho I."/>
            <person name="Faro C."/>
            <person name="Guimaraes J.B."/>
            <person name="Mendonca D."/>
            <person name="Nobrega F."/>
            <person name="Rodrigues L."/>
            <person name="Saibo N.J.M."/>
            <person name="Varela M.C."/>
            <person name="Egas C."/>
            <person name="Matos J."/>
            <person name="Miguel C.M."/>
            <person name="Oliveira M.M."/>
            <person name="Ricardo C.P."/>
            <person name="Goncalves S."/>
        </authorList>
    </citation>
    <scope>NUCLEOTIDE SEQUENCE [LARGE SCALE GENOMIC DNA]</scope>
    <source>
        <strain evidence="3">cv. HL8</strain>
    </source>
</reference>
<dbReference type="AlphaFoldDB" id="A0AAW0JXT8"/>
<proteinExistence type="predicted"/>
<gene>
    <name evidence="2" type="ORF">CFP56_027735</name>
</gene>
<name>A0AAW0JXT8_QUESU</name>
<dbReference type="EMBL" id="PKMF04000453">
    <property type="protein sequence ID" value="KAK7831011.1"/>
    <property type="molecule type" value="Genomic_DNA"/>
</dbReference>
<dbReference type="InterPro" id="IPR011990">
    <property type="entry name" value="TPR-like_helical_dom_sf"/>
</dbReference>
<keyword evidence="1" id="KW-0677">Repeat</keyword>
<organism evidence="2 3">
    <name type="scientific">Quercus suber</name>
    <name type="common">Cork oak</name>
    <dbReference type="NCBI Taxonomy" id="58331"/>
    <lineage>
        <taxon>Eukaryota</taxon>
        <taxon>Viridiplantae</taxon>
        <taxon>Streptophyta</taxon>
        <taxon>Embryophyta</taxon>
        <taxon>Tracheophyta</taxon>
        <taxon>Spermatophyta</taxon>
        <taxon>Magnoliopsida</taxon>
        <taxon>eudicotyledons</taxon>
        <taxon>Gunneridae</taxon>
        <taxon>Pentapetalae</taxon>
        <taxon>rosids</taxon>
        <taxon>fabids</taxon>
        <taxon>Fagales</taxon>
        <taxon>Fagaceae</taxon>
        <taxon>Quercus</taxon>
    </lineage>
</organism>
<sequence>MLEILVKNNLMRSAYWVVERVISVVVHGIVDVLVDGYVGYEVSVKLLDLSLWVYTKKSMIEQCLLVFDKMIANGLLPDVKNCNRILRILRDRNLVTKAREVYRMIGESGIKLERFIE</sequence>
<keyword evidence="3" id="KW-1185">Reference proteome</keyword>
<protein>
    <submittedName>
        <fullName evidence="2">Pentatricopeptide repeat-containing protein</fullName>
    </submittedName>
</protein>
<dbReference type="Proteomes" id="UP000237347">
    <property type="component" value="Unassembled WGS sequence"/>
</dbReference>
<evidence type="ECO:0000256" key="1">
    <source>
        <dbReference type="ARBA" id="ARBA00022737"/>
    </source>
</evidence>
<evidence type="ECO:0000313" key="2">
    <source>
        <dbReference type="EMBL" id="KAK7831011.1"/>
    </source>
</evidence>
<dbReference type="InterPro" id="IPR002885">
    <property type="entry name" value="PPR_rpt"/>
</dbReference>
<evidence type="ECO:0000313" key="3">
    <source>
        <dbReference type="Proteomes" id="UP000237347"/>
    </source>
</evidence>